<keyword evidence="2" id="KW-1185">Reference proteome</keyword>
<accession>A0A660HNM4</accession>
<dbReference type="KEGG" id="pzi:CWO85_02640"/>
<protein>
    <submittedName>
        <fullName evidence="1">Uncharacterized protein</fullName>
    </submittedName>
</protein>
<evidence type="ECO:0000313" key="1">
    <source>
        <dbReference type="EMBL" id="AYJ01386.1"/>
    </source>
</evidence>
<dbReference type="AlphaFoldDB" id="A0A660HNM4"/>
<reference evidence="1 2" key="1">
    <citation type="journal article" date="2018" name="BMC Genomics">
        <title>Comparative genome analysis of jujube witches'-broom Phytoplasma, an obligate pathogen that causes jujube witches'-broom disease.</title>
        <authorList>
            <person name="Wang J."/>
            <person name="Song L."/>
            <person name="Jiao Q."/>
            <person name="Yang S."/>
            <person name="Gao R."/>
            <person name="Lu X."/>
            <person name="Zhou G."/>
        </authorList>
    </citation>
    <scope>NUCLEOTIDE SEQUENCE [LARGE SCALE GENOMIC DNA]</scope>
    <source>
        <strain evidence="1">Jwb-nky</strain>
    </source>
</reference>
<sequence>MSNEKPIEIKIEGFPKKDTKIINLSTDNLDLREVINEYKRKNQLNNDGKYEENKISKKLDIKSHKIELYLTKFELTNIFINKHLRNRRENLSYYLYKY</sequence>
<proteinExistence type="predicted"/>
<organism evidence="1 2">
    <name type="scientific">Ziziphus jujuba witches'-broom phytoplasma</name>
    <dbReference type="NCBI Taxonomy" id="135727"/>
    <lineage>
        <taxon>Bacteria</taxon>
        <taxon>Bacillati</taxon>
        <taxon>Mycoplasmatota</taxon>
        <taxon>Mollicutes</taxon>
        <taxon>Acholeplasmatales</taxon>
        <taxon>Acholeplasmataceae</taxon>
        <taxon>Candidatus Phytoplasma</taxon>
        <taxon>16SrV (Elm yellows group)</taxon>
    </lineage>
</organism>
<dbReference type="EMBL" id="CP025121">
    <property type="protein sequence ID" value="AYJ01386.1"/>
    <property type="molecule type" value="Genomic_DNA"/>
</dbReference>
<evidence type="ECO:0000313" key="2">
    <source>
        <dbReference type="Proteomes" id="UP000272462"/>
    </source>
</evidence>
<name>A0A660HNM4_ZIZJU</name>
<dbReference type="Proteomes" id="UP000272462">
    <property type="component" value="Chromosome"/>
</dbReference>
<gene>
    <name evidence="1" type="ORF">CWO85_02640</name>
</gene>